<dbReference type="Bgee" id="ENSCSAG00000017666">
    <property type="expression patterns" value="Expressed in blood and 3 other cell types or tissues"/>
</dbReference>
<dbReference type="InterPro" id="IPR007889">
    <property type="entry name" value="HTH_Psq"/>
</dbReference>
<comment type="subcellular location">
    <subcellularLocation>
        <location evidence="1">Nucleus</location>
    </subcellularLocation>
</comment>
<sequence>MASKCSSERKGHMCTTSNQKLEMIKLNEEGMSKAETGQKVGLLYSRVSEVVNAKEKFLKETKSEYANENLLADMEKVRVVWVGGQTSHDPVSQSGIWSKTPTLFNCEEATEDKCEASTGWFMRFKERSYLHTIEVQGEAASADGEAAASHPGDLAKIMDDGDYSKQQIFNKDKAALYCKKISSKTLIQKSMPGFKATKGKMILWLGATAAGDVKLKSVFFYHSKNPKILKNDAKSTLPVLFSEYFKPTVEPTSRKKILFKILLLIDKAYCHPRALMAMYKEMNVVFRPDNITSILQPMDQGVILSFNFHYLRESQRNTSYKSIAAVDSDSSAGSEQNKWKTFWKGFTILDTIKNTGDSWKEIKISTLKGVWKLIPTLTYDCEGFKTSVEEVRTDVMEIAREVDAEDVTELLLSHDRTRDKVVLLMGGQIKWFPEMESIPGEDAINNVEMTAKDLEYYINYLKAVAGFERVDFSFERSSLMSKWLSNSIICYRKIFHEKKNQLMWQTSLFSYFKKLPQSPQPSATTSLTSQQPSTSRHNPSSVKRLQLTEGAD</sequence>
<dbReference type="Pfam" id="PF04218">
    <property type="entry name" value="CENP-B_N"/>
    <property type="match status" value="1"/>
</dbReference>
<evidence type="ECO:0000256" key="3">
    <source>
        <dbReference type="ARBA" id="ARBA00023242"/>
    </source>
</evidence>
<dbReference type="InterPro" id="IPR006600">
    <property type="entry name" value="HTH_CenpB_DNA-bd_dom"/>
</dbReference>
<dbReference type="Pfam" id="PF03184">
    <property type="entry name" value="DDE_1"/>
    <property type="match status" value="1"/>
</dbReference>
<dbReference type="eggNOG" id="KOG3105">
    <property type="taxonomic scope" value="Eukaryota"/>
</dbReference>
<evidence type="ECO:0000313" key="7">
    <source>
        <dbReference type="Proteomes" id="UP000029965"/>
    </source>
</evidence>
<dbReference type="InterPro" id="IPR004875">
    <property type="entry name" value="DDE_SF_endonuclease_dom"/>
</dbReference>
<dbReference type="PANTHER" id="PTHR19303:SF26">
    <property type="entry name" value="TIGGER TRANSPOSABLE ELEMENT-DERIVED PROTEIN 1"/>
    <property type="match status" value="1"/>
</dbReference>
<dbReference type="PROSITE" id="PS51253">
    <property type="entry name" value="HTH_CENPB"/>
    <property type="match status" value="1"/>
</dbReference>
<evidence type="ECO:0000313" key="6">
    <source>
        <dbReference type="Ensembl" id="ENSCSAP00000013689.1"/>
    </source>
</evidence>
<dbReference type="Ensembl" id="ENSCSAT00000015760.1">
    <property type="protein sequence ID" value="ENSCSAP00000013689.1"/>
    <property type="gene ID" value="ENSCSAG00000017666.1"/>
</dbReference>
<reference evidence="6" key="3">
    <citation type="submission" date="2025-09" db="UniProtKB">
        <authorList>
            <consortium name="Ensembl"/>
        </authorList>
    </citation>
    <scope>IDENTIFICATION</scope>
</reference>
<dbReference type="PANTHER" id="PTHR19303">
    <property type="entry name" value="TRANSPOSON"/>
    <property type="match status" value="1"/>
</dbReference>
<dbReference type="GO" id="GO:0003677">
    <property type="term" value="F:DNA binding"/>
    <property type="evidence" value="ECO:0007669"/>
    <property type="project" value="UniProtKB-KW"/>
</dbReference>
<accession>A0A0D9RYK0</accession>
<dbReference type="AlphaFoldDB" id="A0A0D9RYK0"/>
<reference evidence="6" key="2">
    <citation type="submission" date="2025-08" db="UniProtKB">
        <authorList>
            <consortium name="Ensembl"/>
        </authorList>
    </citation>
    <scope>IDENTIFICATION</scope>
</reference>
<reference evidence="6 7" key="1">
    <citation type="submission" date="2014-03" db="EMBL/GenBank/DDBJ databases">
        <authorList>
            <person name="Warren W."/>
            <person name="Wilson R.K."/>
        </authorList>
    </citation>
    <scope>NUCLEOTIDE SEQUENCE</scope>
</reference>
<name>A0A0D9RYK0_CHLSB</name>
<dbReference type="EMBL" id="AQIB01129130">
    <property type="status" value="NOT_ANNOTATED_CDS"/>
    <property type="molecule type" value="Genomic_DNA"/>
</dbReference>
<evidence type="ECO:0000256" key="4">
    <source>
        <dbReference type="SAM" id="MobiDB-lite"/>
    </source>
</evidence>
<evidence type="ECO:0000256" key="1">
    <source>
        <dbReference type="ARBA" id="ARBA00004123"/>
    </source>
</evidence>
<keyword evidence="3" id="KW-0539">Nucleus</keyword>
<dbReference type="Gene3D" id="1.10.10.60">
    <property type="entry name" value="Homeodomain-like"/>
    <property type="match status" value="1"/>
</dbReference>
<dbReference type="Proteomes" id="UP000029965">
    <property type="component" value="Chromosome 18"/>
</dbReference>
<protein>
    <recommendedName>
        <fullName evidence="5">HTH CENPB-type domain-containing protein</fullName>
    </recommendedName>
</protein>
<evidence type="ECO:0000259" key="5">
    <source>
        <dbReference type="PROSITE" id="PS51253"/>
    </source>
</evidence>
<organism evidence="6 7">
    <name type="scientific">Chlorocebus sabaeus</name>
    <name type="common">Green monkey</name>
    <name type="synonym">Simia sabaea</name>
    <dbReference type="NCBI Taxonomy" id="60711"/>
    <lineage>
        <taxon>Eukaryota</taxon>
        <taxon>Metazoa</taxon>
        <taxon>Chordata</taxon>
        <taxon>Craniata</taxon>
        <taxon>Vertebrata</taxon>
        <taxon>Euteleostomi</taxon>
        <taxon>Mammalia</taxon>
        <taxon>Eutheria</taxon>
        <taxon>Euarchontoglires</taxon>
        <taxon>Primates</taxon>
        <taxon>Haplorrhini</taxon>
        <taxon>Catarrhini</taxon>
        <taxon>Cercopithecidae</taxon>
        <taxon>Cercopithecinae</taxon>
        <taxon>Chlorocebus</taxon>
    </lineage>
</organism>
<feature type="compositionally biased region" description="Low complexity" evidence="4">
    <location>
        <begin position="517"/>
        <end position="535"/>
    </location>
</feature>
<dbReference type="OMA" id="TKSEYAN"/>
<feature type="region of interest" description="Disordered" evidence="4">
    <location>
        <begin position="517"/>
        <end position="552"/>
    </location>
</feature>
<dbReference type="GeneTree" id="ENSGT00940000155163"/>
<dbReference type="GO" id="GO:0005634">
    <property type="term" value="C:nucleus"/>
    <property type="evidence" value="ECO:0007669"/>
    <property type="project" value="UniProtKB-SubCell"/>
</dbReference>
<proteinExistence type="predicted"/>
<dbReference type="InterPro" id="IPR050863">
    <property type="entry name" value="CenT-Element_Derived"/>
</dbReference>
<keyword evidence="7" id="KW-1185">Reference proteome</keyword>
<keyword evidence="2" id="KW-0238">DNA-binding</keyword>
<feature type="domain" description="HTH CENPB-type" evidence="5">
    <location>
        <begin position="62"/>
        <end position="134"/>
    </location>
</feature>
<evidence type="ECO:0000256" key="2">
    <source>
        <dbReference type="ARBA" id="ARBA00023125"/>
    </source>
</evidence>